<proteinExistence type="predicted"/>
<evidence type="ECO:0000256" key="1">
    <source>
        <dbReference type="SAM" id="SignalP"/>
    </source>
</evidence>
<sequence>MKNMVKREVIFNLLVVLCLFKAQCCEEWYWKDYNREIPTDAIVAGTYKGQHRYIGQAYLHHYGIMVTTIIPGQNHSIVACYGVKKVNKMIKILCSRNHHNFHWIETTPNTYLNDTMHLTTVIGGYNERARSDWNKNGVSLELAPLIIGRTTRHVHPIIGAVTVYRQKYVGKTDFYYPDPVNNTVLSAASFEEHKTHILAINKYIKQ</sequence>
<name>A0A9P0Q2U0_ACAOB</name>
<dbReference type="Proteomes" id="UP001152888">
    <property type="component" value="Unassembled WGS sequence"/>
</dbReference>
<evidence type="ECO:0000313" key="2">
    <source>
        <dbReference type="EMBL" id="CAH2008504.1"/>
    </source>
</evidence>
<dbReference type="PANTHER" id="PTHR31649">
    <property type="entry name" value="AGAP009604-PA"/>
    <property type="match status" value="1"/>
</dbReference>
<dbReference type="PANTHER" id="PTHR31649:SF10">
    <property type="entry name" value="IP19903P-RELATED"/>
    <property type="match status" value="1"/>
</dbReference>
<evidence type="ECO:0000313" key="3">
    <source>
        <dbReference type="Proteomes" id="UP001152888"/>
    </source>
</evidence>
<dbReference type="OrthoDB" id="6784110at2759"/>
<keyword evidence="3" id="KW-1185">Reference proteome</keyword>
<dbReference type="EMBL" id="CAKOFQ010007814">
    <property type="protein sequence ID" value="CAH2008504.1"/>
    <property type="molecule type" value="Genomic_DNA"/>
</dbReference>
<organism evidence="2 3">
    <name type="scientific">Acanthoscelides obtectus</name>
    <name type="common">Bean weevil</name>
    <name type="synonym">Bruchus obtectus</name>
    <dbReference type="NCBI Taxonomy" id="200917"/>
    <lineage>
        <taxon>Eukaryota</taxon>
        <taxon>Metazoa</taxon>
        <taxon>Ecdysozoa</taxon>
        <taxon>Arthropoda</taxon>
        <taxon>Hexapoda</taxon>
        <taxon>Insecta</taxon>
        <taxon>Pterygota</taxon>
        <taxon>Neoptera</taxon>
        <taxon>Endopterygota</taxon>
        <taxon>Coleoptera</taxon>
        <taxon>Polyphaga</taxon>
        <taxon>Cucujiformia</taxon>
        <taxon>Chrysomeloidea</taxon>
        <taxon>Chrysomelidae</taxon>
        <taxon>Bruchinae</taxon>
        <taxon>Bruchini</taxon>
        <taxon>Acanthoscelides</taxon>
    </lineage>
</organism>
<gene>
    <name evidence="2" type="ORF">ACAOBT_LOCUS30283</name>
</gene>
<reference evidence="2" key="1">
    <citation type="submission" date="2022-03" db="EMBL/GenBank/DDBJ databases">
        <authorList>
            <person name="Sayadi A."/>
        </authorList>
    </citation>
    <scope>NUCLEOTIDE SEQUENCE</scope>
</reference>
<protein>
    <submittedName>
        <fullName evidence="2">Uncharacterized protein</fullName>
    </submittedName>
</protein>
<accession>A0A9P0Q2U0</accession>
<keyword evidence="1" id="KW-0732">Signal</keyword>
<feature type="signal peptide" evidence="1">
    <location>
        <begin position="1"/>
        <end position="24"/>
    </location>
</feature>
<dbReference type="AlphaFoldDB" id="A0A9P0Q2U0"/>
<feature type="chain" id="PRO_5040476397" evidence="1">
    <location>
        <begin position="25"/>
        <end position="206"/>
    </location>
</feature>
<comment type="caution">
    <text evidence="2">The sequence shown here is derived from an EMBL/GenBank/DDBJ whole genome shotgun (WGS) entry which is preliminary data.</text>
</comment>